<name>A0A923NHP8_9FIRM</name>
<evidence type="ECO:0000313" key="2">
    <source>
        <dbReference type="EMBL" id="MBC6678624.1"/>
    </source>
</evidence>
<dbReference type="Proteomes" id="UP000602647">
    <property type="component" value="Unassembled WGS sequence"/>
</dbReference>
<sequence length="122" mass="14520">MTDNELLVAISDMMELHLQPVCQRLDKLDSRIDRLESRVDGLEEMLTSLDNYVRIDMDTRLKHVELTVENRMLPVLLDLRSCYKDTYERYRKWADHLEGMNQDVILLKRTVTEHSKKLEQLS</sequence>
<evidence type="ECO:0000313" key="3">
    <source>
        <dbReference type="Proteomes" id="UP000602647"/>
    </source>
</evidence>
<evidence type="ECO:0000256" key="1">
    <source>
        <dbReference type="SAM" id="Coils"/>
    </source>
</evidence>
<feature type="coiled-coil region" evidence="1">
    <location>
        <begin position="25"/>
        <end position="52"/>
    </location>
</feature>
<proteinExistence type="predicted"/>
<dbReference type="RefSeq" id="WP_187301787.1">
    <property type="nucleotide sequence ID" value="NZ_JACRYT010000001.1"/>
</dbReference>
<accession>A0A923NHP8</accession>
<dbReference type="AlphaFoldDB" id="A0A923NHP8"/>
<dbReference type="EMBL" id="JACRYT010000001">
    <property type="protein sequence ID" value="MBC6678624.1"/>
    <property type="molecule type" value="Genomic_DNA"/>
</dbReference>
<protein>
    <submittedName>
        <fullName evidence="2">Uncharacterized protein</fullName>
    </submittedName>
</protein>
<reference evidence="2" key="1">
    <citation type="submission" date="2020-08" db="EMBL/GenBank/DDBJ databases">
        <title>Genome public.</title>
        <authorList>
            <person name="Liu C."/>
            <person name="Sun Q."/>
        </authorList>
    </citation>
    <scope>NUCLEOTIDE SEQUENCE</scope>
    <source>
        <strain evidence="2">BX12</strain>
    </source>
</reference>
<organism evidence="2 3">
    <name type="scientific">Zhenpiania hominis</name>
    <dbReference type="NCBI Taxonomy" id="2763644"/>
    <lineage>
        <taxon>Bacteria</taxon>
        <taxon>Bacillati</taxon>
        <taxon>Bacillota</taxon>
        <taxon>Clostridia</taxon>
        <taxon>Peptostreptococcales</taxon>
        <taxon>Anaerovoracaceae</taxon>
        <taxon>Zhenpiania</taxon>
    </lineage>
</organism>
<comment type="caution">
    <text evidence="2">The sequence shown here is derived from an EMBL/GenBank/DDBJ whole genome shotgun (WGS) entry which is preliminary data.</text>
</comment>
<gene>
    <name evidence="2" type="ORF">H9L42_02130</name>
</gene>
<keyword evidence="1" id="KW-0175">Coiled coil</keyword>
<keyword evidence="3" id="KW-1185">Reference proteome</keyword>
<dbReference type="Gene3D" id="1.20.1270.70">
    <property type="entry name" value="Designed single chain three-helix bundle"/>
    <property type="match status" value="1"/>
</dbReference>